<reference evidence="1" key="1">
    <citation type="submission" date="2023-07" db="EMBL/GenBank/DDBJ databases">
        <title>draft genome sequence of fig (Ficus carica).</title>
        <authorList>
            <person name="Takahashi T."/>
            <person name="Nishimura K."/>
        </authorList>
    </citation>
    <scope>NUCLEOTIDE SEQUENCE</scope>
</reference>
<dbReference type="Proteomes" id="UP001187192">
    <property type="component" value="Unassembled WGS sequence"/>
</dbReference>
<name>A0AA87ZWJ3_FICCA</name>
<protein>
    <submittedName>
        <fullName evidence="1">Uncharacterized protein</fullName>
    </submittedName>
</protein>
<gene>
    <name evidence="1" type="ORF">TIFTF001_010134</name>
</gene>
<accession>A0AA87ZWJ3</accession>
<dbReference type="AlphaFoldDB" id="A0AA87ZWJ3"/>
<comment type="caution">
    <text evidence="1">The sequence shown here is derived from an EMBL/GenBank/DDBJ whole genome shotgun (WGS) entry which is preliminary data.</text>
</comment>
<organism evidence="1 2">
    <name type="scientific">Ficus carica</name>
    <name type="common">Common fig</name>
    <dbReference type="NCBI Taxonomy" id="3494"/>
    <lineage>
        <taxon>Eukaryota</taxon>
        <taxon>Viridiplantae</taxon>
        <taxon>Streptophyta</taxon>
        <taxon>Embryophyta</taxon>
        <taxon>Tracheophyta</taxon>
        <taxon>Spermatophyta</taxon>
        <taxon>Magnoliopsida</taxon>
        <taxon>eudicotyledons</taxon>
        <taxon>Gunneridae</taxon>
        <taxon>Pentapetalae</taxon>
        <taxon>rosids</taxon>
        <taxon>fabids</taxon>
        <taxon>Rosales</taxon>
        <taxon>Moraceae</taxon>
        <taxon>Ficeae</taxon>
        <taxon>Ficus</taxon>
    </lineage>
</organism>
<keyword evidence="2" id="KW-1185">Reference proteome</keyword>
<evidence type="ECO:0000313" key="1">
    <source>
        <dbReference type="EMBL" id="GMN40912.1"/>
    </source>
</evidence>
<evidence type="ECO:0000313" key="2">
    <source>
        <dbReference type="Proteomes" id="UP001187192"/>
    </source>
</evidence>
<dbReference type="EMBL" id="BTGU01000012">
    <property type="protein sequence ID" value="GMN40912.1"/>
    <property type="molecule type" value="Genomic_DNA"/>
</dbReference>
<sequence>MLGVRERDRNGGENVERERGEIMGGGYGRLWTDATCPYHLDDEGTQVQAISTSAGGQYCVSLVRWWRVTMEQGLRQASKLEPDGDLLEDLNRVVIRDLGGLQRGDDYAINIPCRHAFVCPPNRISKPTT</sequence>
<proteinExistence type="predicted"/>